<proteinExistence type="predicted"/>
<organism evidence="1 2">
    <name type="scientific">Irpex rosettiformis</name>
    <dbReference type="NCBI Taxonomy" id="378272"/>
    <lineage>
        <taxon>Eukaryota</taxon>
        <taxon>Fungi</taxon>
        <taxon>Dikarya</taxon>
        <taxon>Basidiomycota</taxon>
        <taxon>Agaricomycotina</taxon>
        <taxon>Agaricomycetes</taxon>
        <taxon>Polyporales</taxon>
        <taxon>Irpicaceae</taxon>
        <taxon>Irpex</taxon>
    </lineage>
</organism>
<keyword evidence="2" id="KW-1185">Reference proteome</keyword>
<evidence type="ECO:0000313" key="1">
    <source>
        <dbReference type="EMBL" id="KAI0086157.1"/>
    </source>
</evidence>
<name>A0ACB8TVR4_9APHY</name>
<evidence type="ECO:0000313" key="2">
    <source>
        <dbReference type="Proteomes" id="UP001055072"/>
    </source>
</evidence>
<accession>A0ACB8TVR4</accession>
<sequence length="342" mass="36756">MSHTPRPLQPGVYCPLLTFFHPDTEDLDISAFQTHLLHLVRAGIHPVIAGSNGEGPHLSHTERQTLITTARQTLDVAGFSHVPIIAGAGAISTRETVELCNEAESAGADYVLVITGGYFAGALKSDREALKGFYKEVAEKSKVPVLIYNYPGASGGIDLDSDIIVDLAKECPNIVGVKLTCSNVGKLTRITSVVSSPTFASAYPRKNIVSSDTPFLVLGGYSEILLSSVYGRGHGCITGLANLFPHAIAKLYTLIASSHSSVSDPSTLEKAQQLQGIIANADYIIAKAGFTGTKAILEKLRGYGGKPRRPLLLFGEVETERLWGNEYIREMIKFEGEAEVKE</sequence>
<dbReference type="EMBL" id="MU274925">
    <property type="protein sequence ID" value="KAI0086157.1"/>
    <property type="molecule type" value="Genomic_DNA"/>
</dbReference>
<reference evidence="1" key="1">
    <citation type="journal article" date="2021" name="Environ. Microbiol.">
        <title>Gene family expansions and transcriptome signatures uncover fungal adaptations to wood decay.</title>
        <authorList>
            <person name="Hage H."/>
            <person name="Miyauchi S."/>
            <person name="Viragh M."/>
            <person name="Drula E."/>
            <person name="Min B."/>
            <person name="Chaduli D."/>
            <person name="Navarro D."/>
            <person name="Favel A."/>
            <person name="Norest M."/>
            <person name="Lesage-Meessen L."/>
            <person name="Balint B."/>
            <person name="Merenyi Z."/>
            <person name="de Eugenio L."/>
            <person name="Morin E."/>
            <person name="Martinez A.T."/>
            <person name="Baldrian P."/>
            <person name="Stursova M."/>
            <person name="Martinez M.J."/>
            <person name="Novotny C."/>
            <person name="Magnuson J.K."/>
            <person name="Spatafora J.W."/>
            <person name="Maurice S."/>
            <person name="Pangilinan J."/>
            <person name="Andreopoulos W."/>
            <person name="LaButti K."/>
            <person name="Hundley H."/>
            <person name="Na H."/>
            <person name="Kuo A."/>
            <person name="Barry K."/>
            <person name="Lipzen A."/>
            <person name="Henrissat B."/>
            <person name="Riley R."/>
            <person name="Ahrendt S."/>
            <person name="Nagy L.G."/>
            <person name="Grigoriev I.V."/>
            <person name="Martin F."/>
            <person name="Rosso M.N."/>
        </authorList>
    </citation>
    <scope>NUCLEOTIDE SEQUENCE</scope>
    <source>
        <strain evidence="1">CBS 384.51</strain>
    </source>
</reference>
<gene>
    <name evidence="1" type="ORF">BDY19DRAFT_895175</name>
</gene>
<protein>
    <submittedName>
        <fullName evidence="1">Uncharacterized protein</fullName>
    </submittedName>
</protein>
<dbReference type="Proteomes" id="UP001055072">
    <property type="component" value="Unassembled WGS sequence"/>
</dbReference>
<comment type="caution">
    <text evidence="1">The sequence shown here is derived from an EMBL/GenBank/DDBJ whole genome shotgun (WGS) entry which is preliminary data.</text>
</comment>